<feature type="region of interest" description="Disordered" evidence="1">
    <location>
        <begin position="30"/>
        <end position="227"/>
    </location>
</feature>
<evidence type="ECO:0000313" key="3">
    <source>
        <dbReference type="EMBL" id="GFT83982.1"/>
    </source>
</evidence>
<sequence>MRLLLTALCVFCLMVVISAKKQIQENIDPIEGETKEHSSKKYSKENQKSHHHGHKHKKHSVLDQPKADTQPKAAPVEVPEADIQLQSDIETSKKAIHEQKQKAEVEDLHLQDLTYEENLKKDKKKKKGHHGVHHAENNQKRKEKDQKLFADQEEKNPVEEKVIEDSFEPLKETRNDAERKNKNKDKKPKDKSKNKKAYEKKDKNNKKSKDGKKKYNKDKKNKDKRKW</sequence>
<keyword evidence="2" id="KW-0732">Signal</keyword>
<feature type="compositionally biased region" description="Basic residues" evidence="1">
    <location>
        <begin position="209"/>
        <end position="227"/>
    </location>
</feature>
<feature type="compositionally biased region" description="Basic residues" evidence="1">
    <location>
        <begin position="181"/>
        <end position="195"/>
    </location>
</feature>
<feature type="compositionally biased region" description="Basic and acidic residues" evidence="1">
    <location>
        <begin position="32"/>
        <end position="48"/>
    </location>
</feature>
<proteinExistence type="predicted"/>
<evidence type="ECO:0000313" key="4">
    <source>
        <dbReference type="Proteomes" id="UP000887013"/>
    </source>
</evidence>
<feature type="compositionally biased region" description="Basic and acidic residues" evidence="1">
    <location>
        <begin position="90"/>
        <end position="110"/>
    </location>
</feature>
<accession>A0A8X6U5R0</accession>
<feature type="compositionally biased region" description="Basic residues" evidence="1">
    <location>
        <begin position="49"/>
        <end position="59"/>
    </location>
</feature>
<feature type="compositionally biased region" description="Basic and acidic residues" evidence="1">
    <location>
        <begin position="133"/>
        <end position="180"/>
    </location>
</feature>
<protein>
    <submittedName>
        <fullName evidence="3">Uncharacterized protein</fullName>
    </submittedName>
</protein>
<dbReference type="OrthoDB" id="6436553at2759"/>
<feature type="compositionally biased region" description="Basic and acidic residues" evidence="1">
    <location>
        <begin position="196"/>
        <end position="208"/>
    </location>
</feature>
<gene>
    <name evidence="3" type="primary">AVEN_31304_1</name>
    <name evidence="3" type="ORF">NPIL_678461</name>
</gene>
<evidence type="ECO:0000256" key="1">
    <source>
        <dbReference type="SAM" id="MobiDB-lite"/>
    </source>
</evidence>
<dbReference type="EMBL" id="BMAW01119305">
    <property type="protein sequence ID" value="GFT83982.1"/>
    <property type="molecule type" value="Genomic_DNA"/>
</dbReference>
<organism evidence="3 4">
    <name type="scientific">Nephila pilipes</name>
    <name type="common">Giant wood spider</name>
    <name type="synonym">Nephila maculata</name>
    <dbReference type="NCBI Taxonomy" id="299642"/>
    <lineage>
        <taxon>Eukaryota</taxon>
        <taxon>Metazoa</taxon>
        <taxon>Ecdysozoa</taxon>
        <taxon>Arthropoda</taxon>
        <taxon>Chelicerata</taxon>
        <taxon>Arachnida</taxon>
        <taxon>Araneae</taxon>
        <taxon>Araneomorphae</taxon>
        <taxon>Entelegynae</taxon>
        <taxon>Araneoidea</taxon>
        <taxon>Nephilidae</taxon>
        <taxon>Nephila</taxon>
    </lineage>
</organism>
<feature type="chain" id="PRO_5036442438" evidence="2">
    <location>
        <begin position="20"/>
        <end position="227"/>
    </location>
</feature>
<evidence type="ECO:0000256" key="2">
    <source>
        <dbReference type="SAM" id="SignalP"/>
    </source>
</evidence>
<feature type="signal peptide" evidence="2">
    <location>
        <begin position="1"/>
        <end position="19"/>
    </location>
</feature>
<feature type="compositionally biased region" description="Basic residues" evidence="1">
    <location>
        <begin position="121"/>
        <end position="132"/>
    </location>
</feature>
<dbReference type="Proteomes" id="UP000887013">
    <property type="component" value="Unassembled WGS sequence"/>
</dbReference>
<dbReference type="AlphaFoldDB" id="A0A8X6U5R0"/>
<keyword evidence="4" id="KW-1185">Reference proteome</keyword>
<name>A0A8X6U5R0_NEPPI</name>
<reference evidence="3" key="1">
    <citation type="submission" date="2020-08" db="EMBL/GenBank/DDBJ databases">
        <title>Multicomponent nature underlies the extraordinary mechanical properties of spider dragline silk.</title>
        <authorList>
            <person name="Kono N."/>
            <person name="Nakamura H."/>
            <person name="Mori M."/>
            <person name="Yoshida Y."/>
            <person name="Ohtoshi R."/>
            <person name="Malay A.D."/>
            <person name="Moran D.A.P."/>
            <person name="Tomita M."/>
            <person name="Numata K."/>
            <person name="Arakawa K."/>
        </authorList>
    </citation>
    <scope>NUCLEOTIDE SEQUENCE</scope>
</reference>
<comment type="caution">
    <text evidence="3">The sequence shown here is derived from an EMBL/GenBank/DDBJ whole genome shotgun (WGS) entry which is preliminary data.</text>
</comment>